<keyword evidence="19" id="KW-1185">Reference proteome</keyword>
<evidence type="ECO:0000256" key="8">
    <source>
        <dbReference type="ARBA" id="ARBA00022771"/>
    </source>
</evidence>
<dbReference type="InterPro" id="IPR027417">
    <property type="entry name" value="P-loop_NTPase"/>
</dbReference>
<keyword evidence="5" id="KW-0547">Nucleotide-binding</keyword>
<dbReference type="PROSITE" id="PS50893">
    <property type="entry name" value="ABC_TRANSPORTER_2"/>
    <property type="match status" value="2"/>
</dbReference>
<dbReference type="Pfam" id="PF00005">
    <property type="entry name" value="ABC_tran"/>
    <property type="match status" value="1"/>
</dbReference>
<evidence type="ECO:0000256" key="6">
    <source>
        <dbReference type="ARBA" id="ARBA00022763"/>
    </source>
</evidence>
<keyword evidence="8" id="KW-0863">Zinc-finger</keyword>
<dbReference type="PANTHER" id="PTHR43152:SF1">
    <property type="entry name" value="UVRA PROTEIN"/>
    <property type="match status" value="1"/>
</dbReference>
<evidence type="ECO:0000256" key="2">
    <source>
        <dbReference type="ARBA" id="ARBA00022490"/>
    </source>
</evidence>
<proteinExistence type="inferred from homology"/>
<keyword evidence="3" id="KW-0479">Metal-binding</keyword>
<evidence type="ECO:0000259" key="17">
    <source>
        <dbReference type="PROSITE" id="PS50893"/>
    </source>
</evidence>
<organism evidence="18 19">
    <name type="scientific">Lentilactobacillus senioris DSM 24302 = JCM 17472</name>
    <dbReference type="NCBI Taxonomy" id="1423802"/>
    <lineage>
        <taxon>Bacteria</taxon>
        <taxon>Bacillati</taxon>
        <taxon>Bacillota</taxon>
        <taxon>Bacilli</taxon>
        <taxon>Lactobacillales</taxon>
        <taxon>Lactobacillaceae</taxon>
        <taxon>Lentilactobacillus</taxon>
    </lineage>
</organism>
<feature type="domain" description="ABC transporter" evidence="17">
    <location>
        <begin position="522"/>
        <end position="847"/>
    </location>
</feature>
<dbReference type="GO" id="GO:0016887">
    <property type="term" value="F:ATP hydrolysis activity"/>
    <property type="evidence" value="ECO:0007669"/>
    <property type="project" value="InterPro"/>
</dbReference>
<evidence type="ECO:0000256" key="9">
    <source>
        <dbReference type="ARBA" id="ARBA00022833"/>
    </source>
</evidence>
<evidence type="ECO:0000256" key="15">
    <source>
        <dbReference type="ARBA" id="ARBA00039316"/>
    </source>
</evidence>
<keyword evidence="2" id="KW-0963">Cytoplasm</keyword>
<evidence type="ECO:0000256" key="12">
    <source>
        <dbReference type="ARBA" id="ARBA00023125"/>
    </source>
</evidence>
<evidence type="ECO:0000256" key="13">
    <source>
        <dbReference type="ARBA" id="ARBA00023204"/>
    </source>
</evidence>
<evidence type="ECO:0000256" key="5">
    <source>
        <dbReference type="ARBA" id="ARBA00022741"/>
    </source>
</evidence>
<dbReference type="SUPFAM" id="SSF52540">
    <property type="entry name" value="P-loop containing nucleoside triphosphate hydrolases"/>
    <property type="match status" value="2"/>
</dbReference>
<keyword evidence="10" id="KW-0067">ATP-binding</keyword>
<dbReference type="InterPro" id="IPR041552">
    <property type="entry name" value="UvrA_DNA-bd"/>
</dbReference>
<keyword evidence="12" id="KW-0238">DNA-binding</keyword>
<dbReference type="Gene3D" id="3.40.50.300">
    <property type="entry name" value="P-loop containing nucleotide triphosphate hydrolases"/>
    <property type="match status" value="2"/>
</dbReference>
<accession>A0A0R2CZS3</accession>
<evidence type="ECO:0000313" key="19">
    <source>
        <dbReference type="Proteomes" id="UP000051256"/>
    </source>
</evidence>
<keyword evidence="9" id="KW-0862">Zinc</keyword>
<name>A0A0R2CZS3_9LACO</name>
<dbReference type="Proteomes" id="UP000051256">
    <property type="component" value="Unassembled WGS sequence"/>
</dbReference>
<dbReference type="PANTHER" id="PTHR43152">
    <property type="entry name" value="UVRABC SYSTEM PROTEIN A"/>
    <property type="match status" value="1"/>
</dbReference>
<dbReference type="GO" id="GO:0008270">
    <property type="term" value="F:zinc ion binding"/>
    <property type="evidence" value="ECO:0007669"/>
    <property type="project" value="UniProtKB-KW"/>
</dbReference>
<dbReference type="GO" id="GO:0005524">
    <property type="term" value="F:ATP binding"/>
    <property type="evidence" value="ECO:0007669"/>
    <property type="project" value="UniProtKB-KW"/>
</dbReference>
<evidence type="ECO:0000256" key="16">
    <source>
        <dbReference type="ARBA" id="ARBA00042156"/>
    </source>
</evidence>
<protein>
    <recommendedName>
        <fullName evidence="15">UvrABC system protein A</fullName>
    </recommendedName>
    <alternativeName>
        <fullName evidence="16">Excinuclease ABC subunit A</fullName>
    </alternativeName>
</protein>
<dbReference type="Gene3D" id="1.20.1580.10">
    <property type="entry name" value="ABC transporter ATPase like domain"/>
    <property type="match status" value="2"/>
</dbReference>
<dbReference type="PATRIC" id="fig|1423802.4.peg.435"/>
<dbReference type="Gene3D" id="1.10.8.280">
    <property type="entry name" value="ABC transporter ATPase domain-like"/>
    <property type="match status" value="1"/>
</dbReference>
<feature type="domain" description="ABC transporter" evidence="17">
    <location>
        <begin position="16"/>
        <end position="499"/>
    </location>
</feature>
<comment type="subcellular location">
    <subcellularLocation>
        <location evidence="1">Cytoplasm</location>
    </subcellularLocation>
</comment>
<keyword evidence="4" id="KW-0677">Repeat</keyword>
<evidence type="ECO:0000256" key="3">
    <source>
        <dbReference type="ARBA" id="ARBA00022723"/>
    </source>
</evidence>
<dbReference type="GO" id="GO:0003677">
    <property type="term" value="F:DNA binding"/>
    <property type="evidence" value="ECO:0007669"/>
    <property type="project" value="UniProtKB-KW"/>
</dbReference>
<dbReference type="GO" id="GO:0005737">
    <property type="term" value="C:cytoplasm"/>
    <property type="evidence" value="ECO:0007669"/>
    <property type="project" value="UniProtKB-SubCell"/>
</dbReference>
<dbReference type="GO" id="GO:0006281">
    <property type="term" value="P:DNA repair"/>
    <property type="evidence" value="ECO:0007669"/>
    <property type="project" value="UniProtKB-KW"/>
</dbReference>
<evidence type="ECO:0000256" key="4">
    <source>
        <dbReference type="ARBA" id="ARBA00022737"/>
    </source>
</evidence>
<evidence type="ECO:0000256" key="14">
    <source>
        <dbReference type="ARBA" id="ARBA00038000"/>
    </source>
</evidence>
<keyword evidence="13" id="KW-0234">DNA repair</keyword>
<dbReference type="Pfam" id="PF17755">
    <property type="entry name" value="UvrA_DNA-bind"/>
    <property type="match status" value="1"/>
</dbReference>
<dbReference type="STRING" id="1423802.FC56_GL000424"/>
<comment type="similarity">
    <text evidence="14">Belongs to the ABC transporter superfamily. UvrA family.</text>
</comment>
<evidence type="ECO:0000256" key="1">
    <source>
        <dbReference type="ARBA" id="ARBA00004496"/>
    </source>
</evidence>
<keyword evidence="7" id="KW-0228">DNA excision</keyword>
<dbReference type="GO" id="GO:0004518">
    <property type="term" value="F:nuclease activity"/>
    <property type="evidence" value="ECO:0007669"/>
    <property type="project" value="UniProtKB-KW"/>
</dbReference>
<evidence type="ECO:0000256" key="11">
    <source>
        <dbReference type="ARBA" id="ARBA00022881"/>
    </source>
</evidence>
<dbReference type="AlphaFoldDB" id="A0A0R2CZS3"/>
<keyword evidence="6" id="KW-0227">DNA damage</keyword>
<evidence type="ECO:0000256" key="7">
    <source>
        <dbReference type="ARBA" id="ARBA00022769"/>
    </source>
</evidence>
<dbReference type="InterPro" id="IPR003439">
    <property type="entry name" value="ABC_transporter-like_ATP-bd"/>
</dbReference>
<comment type="caution">
    <text evidence="18">The sequence shown here is derived from an EMBL/GenBank/DDBJ whole genome shotgun (WGS) entry which is preliminary data.</text>
</comment>
<evidence type="ECO:0000256" key="10">
    <source>
        <dbReference type="ARBA" id="ARBA00022840"/>
    </source>
</evidence>
<keyword evidence="11" id="KW-0267">Excision nuclease</keyword>
<gene>
    <name evidence="18" type="ORF">FC56_GL000424</name>
</gene>
<reference evidence="18 19" key="1">
    <citation type="journal article" date="2015" name="Genome Announc.">
        <title>Expanding the biotechnology potential of lactobacilli through comparative genomics of 213 strains and associated genera.</title>
        <authorList>
            <person name="Sun Z."/>
            <person name="Harris H.M."/>
            <person name="McCann A."/>
            <person name="Guo C."/>
            <person name="Argimon S."/>
            <person name="Zhang W."/>
            <person name="Yang X."/>
            <person name="Jeffery I.B."/>
            <person name="Cooney J.C."/>
            <person name="Kagawa T.F."/>
            <person name="Liu W."/>
            <person name="Song Y."/>
            <person name="Salvetti E."/>
            <person name="Wrobel A."/>
            <person name="Rasinkangas P."/>
            <person name="Parkhill J."/>
            <person name="Rea M.C."/>
            <person name="O'Sullivan O."/>
            <person name="Ritari J."/>
            <person name="Douillard F.P."/>
            <person name="Paul Ross R."/>
            <person name="Yang R."/>
            <person name="Briner A.E."/>
            <person name="Felis G.E."/>
            <person name="de Vos W.M."/>
            <person name="Barrangou R."/>
            <person name="Klaenhammer T.R."/>
            <person name="Caufield P.W."/>
            <person name="Cui Y."/>
            <person name="Zhang H."/>
            <person name="O'Toole P.W."/>
        </authorList>
    </citation>
    <scope>NUCLEOTIDE SEQUENCE [LARGE SCALE GENOMIC DNA]</scope>
    <source>
        <strain evidence="18 19">DSM 24302</strain>
    </source>
</reference>
<dbReference type="EMBL" id="AYZR01000008">
    <property type="protein sequence ID" value="KRM93707.1"/>
    <property type="molecule type" value="Genomic_DNA"/>
</dbReference>
<evidence type="ECO:0000313" key="18">
    <source>
        <dbReference type="EMBL" id="KRM93707.1"/>
    </source>
</evidence>
<sequence>MANSDTLQIKDNLGKIMENNLQIEVRGGKVNNLKNINVNIPLNKFVAISGLSGSGKSSLAMGILYSEGSRRYLDALSTYTRRRISQAGKADVQSVKHIPSALALKQRPDVPGVRSTVGTMTELYNVLRLIFSRLGSPKCPNGHQDSPTIKIAESMNLTGDAMGLITCPVCGVQFHAYSAEDFAFNSAGACPTCDGLGVTKQINPDKLIDDPSKSIKDGAVAAWKLPGRNFMPTVAEAAGIPIDIPYEQLTDQQKDFVLHGLKKTYDINIPTKTGRVFHMDNAQYVNAYDSISESMANTKSEVALKRLNRFYEFSTCPLCHGTRLNPNRLTQLVNGKNIAEVSTLELADLTDWVAQLKQWLPDNMAKLADNLTTELLNQLNPVLELGLDYLTMERSGGTLSTGELQRIQLARTLRTETTGVLYVLDEPSVGLHPDNVQGLIHIMRELINQGNSLVVVDHETSIINAADWIIEIGPGSGKDGGEVIAQGTPAEIKADSKSLIGPFLKGTAPLLVRKPKSAEDIMTAGKITMAINERFNLHDVSVDIPINRLTAVTGFSGAGKTTLILDGLYKALQDKLNNQQLPSYVTQLTDPDINQVVSIDATPVGKNVRSTVATYTNIMNELRKLFAAQPEAKSKHFTSAYFSYNNKEGACPTCGGTGQVSLDIQYLPDMVEVCPTCHGKRYNPKVLTVKWHDLSIADVMDLEVKEAINTFKDNDKILQTLQILNNIGLGYLLIGEATPSLSGGEAQRLKLTTHLARKLNQALFIFDEPTIGLHPLDVQTLIQVLQQLLDKGATVITITHDLDLMANADYMIDLGPKGGDNGGKIMAAGSPLELAKNSTSLTTQYLAKLIQRTSN</sequence>